<keyword evidence="2" id="KW-0472">Membrane</keyword>
<feature type="compositionally biased region" description="Basic and acidic residues" evidence="1">
    <location>
        <begin position="21"/>
        <end position="39"/>
    </location>
</feature>
<comment type="caution">
    <text evidence="3">The sequence shown here is derived from an EMBL/GenBank/DDBJ whole genome shotgun (WGS) entry which is preliminary data.</text>
</comment>
<dbReference type="RefSeq" id="WP_304600468.1">
    <property type="nucleotide sequence ID" value="NZ_JAUQYO010000001.1"/>
</dbReference>
<evidence type="ECO:0000256" key="2">
    <source>
        <dbReference type="SAM" id="Phobius"/>
    </source>
</evidence>
<evidence type="ECO:0000256" key="1">
    <source>
        <dbReference type="SAM" id="MobiDB-lite"/>
    </source>
</evidence>
<sequence length="222" mass="22698">MTRRPATSRARRPSAGAPPRRGSDRPAPRAAERRATVERDEPGVGDLARLLSVRALLLGVVLLIGFTMVFPTVRAYLAQRSELSALAAKVAAAEKRETDLSAQLARWDTDAYVIAQARERLSYVMPGETAYRVIDPQVVTEQPHVSSSDPGSTGGLALPVGGAVAPWYSTIWSSVQLAGEAPLPGGSAPATQGGPAHGGATSGGPGGASTAPGGRATPGSGG</sequence>
<dbReference type="InterPro" id="IPR007060">
    <property type="entry name" value="FtsL/DivIC"/>
</dbReference>
<keyword evidence="4" id="KW-1185">Reference proteome</keyword>
<proteinExistence type="predicted"/>
<feature type="compositionally biased region" description="Low complexity" evidence="1">
    <location>
        <begin position="208"/>
        <end position="222"/>
    </location>
</feature>
<feature type="transmembrane region" description="Helical" evidence="2">
    <location>
        <begin position="55"/>
        <end position="77"/>
    </location>
</feature>
<name>A0ABT9DBZ1_9CELL</name>
<evidence type="ECO:0000313" key="3">
    <source>
        <dbReference type="EMBL" id="MDO8106826.1"/>
    </source>
</evidence>
<dbReference type="EMBL" id="JAUQYP010000001">
    <property type="protein sequence ID" value="MDO8106826.1"/>
    <property type="molecule type" value="Genomic_DNA"/>
</dbReference>
<keyword evidence="2" id="KW-1133">Transmembrane helix</keyword>
<protein>
    <submittedName>
        <fullName evidence="3">Septum formation initiator family protein</fullName>
    </submittedName>
</protein>
<accession>A0ABT9DBZ1</accession>
<organism evidence="3 4">
    <name type="scientific">Actinotalea lenta</name>
    <dbReference type="NCBI Taxonomy" id="3064654"/>
    <lineage>
        <taxon>Bacteria</taxon>
        <taxon>Bacillati</taxon>
        <taxon>Actinomycetota</taxon>
        <taxon>Actinomycetes</taxon>
        <taxon>Micrococcales</taxon>
        <taxon>Cellulomonadaceae</taxon>
        <taxon>Actinotalea</taxon>
    </lineage>
</organism>
<evidence type="ECO:0000313" key="4">
    <source>
        <dbReference type="Proteomes" id="UP001232536"/>
    </source>
</evidence>
<feature type="compositionally biased region" description="Gly residues" evidence="1">
    <location>
        <begin position="195"/>
        <end position="207"/>
    </location>
</feature>
<reference evidence="3 4" key="1">
    <citation type="submission" date="2023-07" db="EMBL/GenBank/DDBJ databases">
        <title>Description of novel actinomycetes strains, isolated from tidal flat sediment.</title>
        <authorList>
            <person name="Lu C."/>
        </authorList>
    </citation>
    <scope>NUCLEOTIDE SEQUENCE [LARGE SCALE GENOMIC DNA]</scope>
    <source>
        <strain evidence="3 4">SYSU T00b441</strain>
    </source>
</reference>
<dbReference type="Pfam" id="PF04977">
    <property type="entry name" value="DivIC"/>
    <property type="match status" value="1"/>
</dbReference>
<keyword evidence="2" id="KW-0812">Transmembrane</keyword>
<feature type="region of interest" description="Disordered" evidence="1">
    <location>
        <begin position="1"/>
        <end position="39"/>
    </location>
</feature>
<dbReference type="Proteomes" id="UP001232536">
    <property type="component" value="Unassembled WGS sequence"/>
</dbReference>
<feature type="compositionally biased region" description="Low complexity" evidence="1">
    <location>
        <begin position="1"/>
        <end position="20"/>
    </location>
</feature>
<gene>
    <name evidence="3" type="ORF">Q6348_06400</name>
</gene>
<feature type="region of interest" description="Disordered" evidence="1">
    <location>
        <begin position="183"/>
        <end position="222"/>
    </location>
</feature>